<evidence type="ECO:0000256" key="3">
    <source>
        <dbReference type="PROSITE-ProRule" id="PRU00464"/>
    </source>
</evidence>
<gene>
    <name evidence="5" type="ORF">ADH66_00140</name>
    <name evidence="6" type="ORF">I5Q82_10135</name>
</gene>
<evidence type="ECO:0000313" key="5">
    <source>
        <dbReference type="EMBL" id="ASB39201.1"/>
    </source>
</evidence>
<evidence type="ECO:0000256" key="2">
    <source>
        <dbReference type="PIRSR" id="PIRSR601310-3"/>
    </source>
</evidence>
<protein>
    <submittedName>
        <fullName evidence="6">Histidine triad nucleotide-binding protein</fullName>
    </submittedName>
</protein>
<dbReference type="EMBL" id="CP065321">
    <property type="protein sequence ID" value="QQR28489.1"/>
    <property type="molecule type" value="Genomic_DNA"/>
</dbReference>
<organism evidence="6 8">
    <name type="scientific">Acutalibacter muris</name>
    <dbReference type="NCBI Taxonomy" id="1796620"/>
    <lineage>
        <taxon>Bacteria</taxon>
        <taxon>Bacillati</taxon>
        <taxon>Bacillota</taxon>
        <taxon>Clostridia</taxon>
        <taxon>Eubacteriales</taxon>
        <taxon>Acutalibacteraceae</taxon>
        <taxon>Acutalibacter</taxon>
    </lineage>
</organism>
<keyword evidence="7" id="KW-1185">Reference proteome</keyword>
<feature type="short sequence motif" description="Histidine triad motif" evidence="2 3">
    <location>
        <begin position="97"/>
        <end position="101"/>
    </location>
</feature>
<dbReference type="KEGG" id="amur:ADH66_00140"/>
<proteinExistence type="predicted"/>
<dbReference type="EMBL" id="CP021422">
    <property type="protein sequence ID" value="ASB39201.1"/>
    <property type="molecule type" value="Genomic_DNA"/>
</dbReference>
<dbReference type="PRINTS" id="PR00332">
    <property type="entry name" value="HISTRIAD"/>
</dbReference>
<evidence type="ECO:0000313" key="7">
    <source>
        <dbReference type="Proteomes" id="UP000196710"/>
    </source>
</evidence>
<dbReference type="CDD" id="cd01276">
    <property type="entry name" value="PKCI_related"/>
    <property type="match status" value="1"/>
</dbReference>
<evidence type="ECO:0000313" key="6">
    <source>
        <dbReference type="EMBL" id="QQR28489.1"/>
    </source>
</evidence>
<evidence type="ECO:0000256" key="1">
    <source>
        <dbReference type="PIRSR" id="PIRSR601310-1"/>
    </source>
</evidence>
<dbReference type="GO" id="GO:0003824">
    <property type="term" value="F:catalytic activity"/>
    <property type="evidence" value="ECO:0007669"/>
    <property type="project" value="InterPro"/>
</dbReference>
<dbReference type="Proteomes" id="UP000196710">
    <property type="component" value="Chromosome"/>
</dbReference>
<feature type="domain" description="HIT" evidence="4">
    <location>
        <begin position="5"/>
        <end position="113"/>
    </location>
</feature>
<dbReference type="InterPro" id="IPR011146">
    <property type="entry name" value="HIT-like"/>
</dbReference>
<name>A0A1Z2XL86_9FIRM</name>
<reference evidence="6 8" key="3">
    <citation type="submission" date="2020-11" db="EMBL/GenBank/DDBJ databases">
        <title>Closed and high quality bacterial genomes of the OMM12 community.</title>
        <authorList>
            <person name="Marbouty M."/>
            <person name="Lamy-Besnier Q."/>
            <person name="Debarbieux L."/>
            <person name="Koszul R."/>
        </authorList>
    </citation>
    <scope>NUCLEOTIDE SEQUENCE [LARGE SCALE GENOMIC DNA]</scope>
    <source>
        <strain evidence="6 8">KB18</strain>
    </source>
</reference>
<dbReference type="SUPFAM" id="SSF54197">
    <property type="entry name" value="HIT-like"/>
    <property type="match status" value="1"/>
</dbReference>
<reference evidence="7" key="2">
    <citation type="submission" date="2017-05" db="EMBL/GenBank/DDBJ databases">
        <title>Improved OligoMM genomes.</title>
        <authorList>
            <person name="Garzetti D."/>
        </authorList>
    </citation>
    <scope>NUCLEOTIDE SEQUENCE [LARGE SCALE GENOMIC DNA]</scope>
    <source>
        <strain evidence="7">KB18</strain>
    </source>
</reference>
<evidence type="ECO:0000259" key="4">
    <source>
        <dbReference type="PROSITE" id="PS51084"/>
    </source>
</evidence>
<dbReference type="Pfam" id="PF01230">
    <property type="entry name" value="HIT"/>
    <property type="match status" value="1"/>
</dbReference>
<evidence type="ECO:0000313" key="8">
    <source>
        <dbReference type="Proteomes" id="UP000596035"/>
    </source>
</evidence>
<accession>A0A1Z2XL86</accession>
<dbReference type="PANTHER" id="PTHR23089">
    <property type="entry name" value="HISTIDINE TRIAD HIT PROTEIN"/>
    <property type="match status" value="1"/>
</dbReference>
<dbReference type="RefSeq" id="WP_066537252.1">
    <property type="nucleotide sequence ID" value="NZ_CP021422.1"/>
</dbReference>
<dbReference type="Proteomes" id="UP000596035">
    <property type="component" value="Chromosome"/>
</dbReference>
<sequence length="115" mass="12543">MADCIFCKIAAGEIPSTKVYEDETVLAFRDLDPQAPTHVLIIPKEHIASAADITPENSAVVAHIFEVAAKLSVELGLDKGFRIVNNCGEDGMQSVQHLHFHMLGGKKMGWPPYAE</sequence>
<reference evidence="5" key="1">
    <citation type="journal article" date="2017" name="Genome Announc.">
        <title>High-Quality Whole-Genome Sequences of the Oligo-Mouse-Microbiota Bacterial Community.</title>
        <authorList>
            <person name="Garzetti D."/>
            <person name="Brugiroux S."/>
            <person name="Bunk B."/>
            <person name="Pukall R."/>
            <person name="McCoy K.D."/>
            <person name="Macpherson A.J."/>
            <person name="Stecher B."/>
        </authorList>
    </citation>
    <scope>NUCLEOTIDE SEQUENCE</scope>
    <source>
        <strain evidence="5">KB18</strain>
    </source>
</reference>
<dbReference type="InterPro" id="IPR019808">
    <property type="entry name" value="Histidine_triad_CS"/>
</dbReference>
<dbReference type="PROSITE" id="PS00892">
    <property type="entry name" value="HIT_1"/>
    <property type="match status" value="1"/>
</dbReference>
<dbReference type="InterPro" id="IPR036265">
    <property type="entry name" value="HIT-like_sf"/>
</dbReference>
<dbReference type="PROSITE" id="PS51084">
    <property type="entry name" value="HIT_2"/>
    <property type="match status" value="1"/>
</dbReference>
<dbReference type="AlphaFoldDB" id="A0A1Z2XL86"/>
<dbReference type="InterPro" id="IPR001310">
    <property type="entry name" value="Histidine_triad_HIT"/>
</dbReference>
<feature type="active site" description="Tele-AMP-histidine intermediate" evidence="1">
    <location>
        <position position="99"/>
    </location>
</feature>
<dbReference type="Gene3D" id="3.30.428.10">
    <property type="entry name" value="HIT-like"/>
    <property type="match status" value="1"/>
</dbReference>